<dbReference type="CDD" id="cd00190">
    <property type="entry name" value="Tryp_SPc"/>
    <property type="match status" value="1"/>
</dbReference>
<dbReference type="AlphaFoldDB" id="A0A1S4FN75"/>
<name>A0A1S4FN75_AEDAE</name>
<proteinExistence type="inferred from homology"/>
<dbReference type="EnsemblMetazoa" id="AAEL009722-RA">
    <property type="protein sequence ID" value="AAEL009722-PA"/>
    <property type="gene ID" value="AAEL009722"/>
</dbReference>
<dbReference type="Gene3D" id="2.40.10.10">
    <property type="entry name" value="Trypsin-like serine proteases"/>
    <property type="match status" value="2"/>
</dbReference>
<dbReference type="FunFam" id="2.40.10.10:FF:000028">
    <property type="entry name" value="Serine protease easter"/>
    <property type="match status" value="1"/>
</dbReference>
<evidence type="ECO:0000256" key="7">
    <source>
        <dbReference type="ARBA" id="ARBA00023180"/>
    </source>
</evidence>
<dbReference type="InterPro" id="IPR009003">
    <property type="entry name" value="Peptidase_S1_PA"/>
</dbReference>
<reference evidence="9" key="2">
    <citation type="submission" date="2021-02" db="UniProtKB">
        <authorList>
            <consortium name="EnsemblMetazoa"/>
        </authorList>
    </citation>
    <scope>IDENTIFICATION</scope>
    <source>
        <strain evidence="9">LVP_AGWG</strain>
    </source>
</reference>
<dbReference type="GO" id="GO:0005576">
    <property type="term" value="C:extracellular region"/>
    <property type="evidence" value="ECO:0007669"/>
    <property type="project" value="UniProtKB-SubCell"/>
</dbReference>
<dbReference type="SUPFAM" id="SSF50494">
    <property type="entry name" value="Trypsin-like serine proteases"/>
    <property type="match status" value="1"/>
</dbReference>
<keyword evidence="10" id="KW-1185">Reference proteome</keyword>
<dbReference type="SMART" id="SM00020">
    <property type="entry name" value="Tryp_SPc"/>
    <property type="match status" value="1"/>
</dbReference>
<reference evidence="9 10" key="1">
    <citation type="submission" date="2017-06" db="EMBL/GenBank/DDBJ databases">
        <title>Aedes aegypti genome working group (AGWG) sequencing and assembly.</title>
        <authorList>
            <consortium name="Aedes aegypti Genome Working Group (AGWG)"/>
            <person name="Matthews B.J."/>
        </authorList>
    </citation>
    <scope>NUCLEOTIDE SEQUENCE [LARGE SCALE GENOMIC DNA]</scope>
    <source>
        <strain evidence="9 10">LVP_AGWG</strain>
    </source>
</reference>
<evidence type="ECO:0000313" key="10">
    <source>
        <dbReference type="Proteomes" id="UP000008820"/>
    </source>
</evidence>
<dbReference type="GO" id="GO:0006508">
    <property type="term" value="P:proteolysis"/>
    <property type="evidence" value="ECO:0007669"/>
    <property type="project" value="InterPro"/>
</dbReference>
<dbReference type="VEuPathDB" id="VectorBase:AAEL009722"/>
<evidence type="ECO:0000256" key="4">
    <source>
        <dbReference type="ARBA" id="ARBA00022729"/>
    </source>
</evidence>
<dbReference type="InterPro" id="IPR051487">
    <property type="entry name" value="Ser/Thr_Proteases_Immune/Dev"/>
</dbReference>
<evidence type="ECO:0000256" key="1">
    <source>
        <dbReference type="ARBA" id="ARBA00004613"/>
    </source>
</evidence>
<sequence length="301" mass="34116">MAMGDFFGKTLFGSVLLIVFSLVQFGEFARDPTSFHFPDVAQMELSDVLNKDCGCTAFGEDRDRPLEGRLQESPWLVLFYYPEEQIHFCHGTLITTKHVLTSAVCAMNIVPDETLISLGEYDVGTDQDCEQVKCSDPIQQRKPSKVIQHEMYNSETFENDLAIVVLDQDALLSDSVKPICLPLIKFEIGKVNLPNVYNALWANQSRPQQYWMRYVELEKCRDMVDNLLTLTEGQICASSYRNQTIDMIGGAGSALEVEYHNRMYQVAMLSIGIQDAEPGTPFVYVDIPKYVKWIHDTVKAN</sequence>
<comment type="subcellular location">
    <subcellularLocation>
        <location evidence="1">Secreted</location>
    </subcellularLocation>
</comment>
<organism evidence="9 10">
    <name type="scientific">Aedes aegypti</name>
    <name type="common">Yellowfever mosquito</name>
    <name type="synonym">Culex aegypti</name>
    <dbReference type="NCBI Taxonomy" id="7159"/>
    <lineage>
        <taxon>Eukaryota</taxon>
        <taxon>Metazoa</taxon>
        <taxon>Ecdysozoa</taxon>
        <taxon>Arthropoda</taxon>
        <taxon>Hexapoda</taxon>
        <taxon>Insecta</taxon>
        <taxon>Pterygota</taxon>
        <taxon>Neoptera</taxon>
        <taxon>Endopterygota</taxon>
        <taxon>Diptera</taxon>
        <taxon>Nematocera</taxon>
        <taxon>Culicoidea</taxon>
        <taxon>Culicidae</taxon>
        <taxon>Culicinae</taxon>
        <taxon>Aedini</taxon>
        <taxon>Aedes</taxon>
        <taxon>Stegomyia</taxon>
    </lineage>
</organism>
<comment type="similarity">
    <text evidence="8">Belongs to the peptidase S1 family. CLIP subfamily.</text>
</comment>
<dbReference type="OrthoDB" id="7726766at2759"/>
<dbReference type="InterPro" id="IPR043504">
    <property type="entry name" value="Peptidase_S1_PA_chymotrypsin"/>
</dbReference>
<dbReference type="InParanoid" id="A0A1S4FN75"/>
<keyword evidence="4" id="KW-0732">Signal</keyword>
<keyword evidence="3" id="KW-0399">Innate immunity</keyword>
<protein>
    <submittedName>
        <fullName evidence="9">Uncharacterized protein</fullName>
    </submittedName>
</protein>
<evidence type="ECO:0000256" key="2">
    <source>
        <dbReference type="ARBA" id="ARBA00022525"/>
    </source>
</evidence>
<gene>
    <name evidence="9" type="primary">5572333</name>
</gene>
<evidence type="ECO:0000256" key="8">
    <source>
        <dbReference type="ARBA" id="ARBA00024195"/>
    </source>
</evidence>
<dbReference type="GO" id="GO:0045087">
    <property type="term" value="P:innate immune response"/>
    <property type="evidence" value="ECO:0007669"/>
    <property type="project" value="UniProtKB-KW"/>
</dbReference>
<keyword evidence="5" id="KW-0391">Immunity</keyword>
<dbReference type="PROSITE" id="PS50240">
    <property type="entry name" value="TRYPSIN_DOM"/>
    <property type="match status" value="1"/>
</dbReference>
<dbReference type="PANTHER" id="PTHR24256">
    <property type="entry name" value="TRYPTASE-RELATED"/>
    <property type="match status" value="1"/>
</dbReference>
<dbReference type="Proteomes" id="UP000008820">
    <property type="component" value="Chromosome 1"/>
</dbReference>
<dbReference type="GO" id="GO:0004252">
    <property type="term" value="F:serine-type endopeptidase activity"/>
    <property type="evidence" value="ECO:0007669"/>
    <property type="project" value="InterPro"/>
</dbReference>
<keyword evidence="2" id="KW-0964">Secreted</keyword>
<keyword evidence="6" id="KW-1015">Disulfide bond</keyword>
<dbReference type="Pfam" id="PF00089">
    <property type="entry name" value="Trypsin"/>
    <property type="match status" value="1"/>
</dbReference>
<evidence type="ECO:0000256" key="3">
    <source>
        <dbReference type="ARBA" id="ARBA00022588"/>
    </source>
</evidence>
<keyword evidence="7" id="KW-0325">Glycoprotein</keyword>
<accession>A0A1S4FN75</accession>
<dbReference type="InterPro" id="IPR001254">
    <property type="entry name" value="Trypsin_dom"/>
</dbReference>
<evidence type="ECO:0000313" key="9">
    <source>
        <dbReference type="EnsemblMetazoa" id="AAEL009722-PA"/>
    </source>
</evidence>
<evidence type="ECO:0000256" key="5">
    <source>
        <dbReference type="ARBA" id="ARBA00022859"/>
    </source>
</evidence>
<evidence type="ECO:0000256" key="6">
    <source>
        <dbReference type="ARBA" id="ARBA00023157"/>
    </source>
</evidence>